<dbReference type="PANTHER" id="PTHR20973:SF0">
    <property type="entry name" value="NON-STRUCTURAL MAINTENANCE OF CHROMOSOMES ELEMENT 1 HOMOLOG"/>
    <property type="match status" value="1"/>
</dbReference>
<keyword evidence="1" id="KW-0479">Metal-binding</keyword>
<protein>
    <recommendedName>
        <fullName evidence="1">Non-structural maintenance of chromosomes element 1 homolog</fullName>
        <ecNumber evidence="1">2.3.2.27</ecNumber>
    </recommendedName>
</protein>
<dbReference type="InterPro" id="IPR036388">
    <property type="entry name" value="WH-like_DNA-bd_sf"/>
</dbReference>
<keyword evidence="1" id="KW-0233">DNA recombination</keyword>
<dbReference type="EMBL" id="JAGTXO010000006">
    <property type="protein sequence ID" value="KAG8467245.1"/>
    <property type="molecule type" value="Genomic_DNA"/>
</dbReference>
<dbReference type="Gene3D" id="1.10.10.10">
    <property type="entry name" value="Winged helix-like DNA-binding domain superfamily/Winged helix DNA-binding domain"/>
    <property type="match status" value="1"/>
</dbReference>
<dbReference type="GO" id="GO:0005634">
    <property type="term" value="C:nucleus"/>
    <property type="evidence" value="ECO:0007669"/>
    <property type="project" value="UniProtKB-SubCell"/>
</dbReference>
<dbReference type="GO" id="GO:0000724">
    <property type="term" value="P:double-strand break repair via homologous recombination"/>
    <property type="evidence" value="ECO:0007669"/>
    <property type="project" value="TreeGrafter"/>
</dbReference>
<dbReference type="AlphaFoldDB" id="A0A8J5XXI4"/>
<keyword evidence="1" id="KW-0833">Ubl conjugation pathway</keyword>
<evidence type="ECO:0000313" key="3">
    <source>
        <dbReference type="Proteomes" id="UP000751190"/>
    </source>
</evidence>
<dbReference type="Gene3D" id="3.90.1150.220">
    <property type="match status" value="1"/>
</dbReference>
<dbReference type="OrthoDB" id="185455at2759"/>
<keyword evidence="1" id="KW-0862">Zinc</keyword>
<gene>
    <name evidence="2" type="ORF">KFE25_000561</name>
</gene>
<evidence type="ECO:0000256" key="1">
    <source>
        <dbReference type="RuleBase" id="RU368018"/>
    </source>
</evidence>
<keyword evidence="1" id="KW-0539">Nucleus</keyword>
<dbReference type="Pfam" id="PF07574">
    <property type="entry name" value="SMC_Nse1"/>
    <property type="match status" value="1"/>
</dbReference>
<evidence type="ECO:0000313" key="2">
    <source>
        <dbReference type="EMBL" id="KAG8467245.1"/>
    </source>
</evidence>
<dbReference type="Proteomes" id="UP000751190">
    <property type="component" value="Unassembled WGS sequence"/>
</dbReference>
<reference evidence="2" key="1">
    <citation type="submission" date="2021-05" db="EMBL/GenBank/DDBJ databases">
        <title>The genome of the haptophyte Pavlova lutheri (Diacronema luteri, Pavlovales) - a model for lipid biosynthesis in eukaryotic algae.</title>
        <authorList>
            <person name="Hulatt C.J."/>
            <person name="Posewitz M.C."/>
        </authorList>
    </citation>
    <scope>NUCLEOTIDE SEQUENCE</scope>
    <source>
        <strain evidence="2">NIVA-4/92</strain>
    </source>
</reference>
<keyword evidence="1" id="KW-0808">Transferase</keyword>
<name>A0A8J5XXI4_DIALT</name>
<comment type="subunit">
    <text evidence="1">Component of the Smc5-Smc6 complex.</text>
</comment>
<keyword evidence="3" id="KW-1185">Reference proteome</keyword>
<dbReference type="GO" id="GO:0030915">
    <property type="term" value="C:Smc5-Smc6 complex"/>
    <property type="evidence" value="ECO:0007669"/>
    <property type="project" value="UniProtKB-UniRule"/>
</dbReference>
<comment type="caution">
    <text evidence="2">The sequence shown here is derived from an EMBL/GenBank/DDBJ whole genome shotgun (WGS) entry which is preliminary data.</text>
</comment>
<sequence length="193" mass="21312">MVHDMHRAMLQSLLGAGEVSEDEMLALTRQLVDIYRADLATSRYRRYTSAAVNGAMVDDCVNEINHQLEFLALKVAKAHCASDGAFHYALVNLVHDDHANKGHTFMPAQIALFAKVRDEIEQNEEGAAATGVASIDVMGAENLRLDLGQGLKMDDALYQTTIEKLIAQRWLEVGGDDESEIRLGPRSVLQAQY</sequence>
<dbReference type="GO" id="GO:0008270">
    <property type="term" value="F:zinc ion binding"/>
    <property type="evidence" value="ECO:0007669"/>
    <property type="project" value="UniProtKB-KW"/>
</dbReference>
<keyword evidence="1" id="KW-0234">DNA repair</keyword>
<comment type="subcellular location">
    <subcellularLocation>
        <location evidence="1">Nucleus</location>
    </subcellularLocation>
</comment>
<comment type="similarity">
    <text evidence="1">Belongs to the NSE1 family.</text>
</comment>
<dbReference type="GO" id="GO:0061630">
    <property type="term" value="F:ubiquitin protein ligase activity"/>
    <property type="evidence" value="ECO:0007669"/>
    <property type="project" value="UniProtKB-EC"/>
</dbReference>
<accession>A0A8J5XXI4</accession>
<keyword evidence="1" id="KW-0863">Zinc-finger</keyword>
<comment type="catalytic activity">
    <reaction evidence="1">
        <text>S-ubiquitinyl-[E2 ubiquitin-conjugating enzyme]-L-cysteine + [acceptor protein]-L-lysine = [E2 ubiquitin-conjugating enzyme]-L-cysteine + N(6)-ubiquitinyl-[acceptor protein]-L-lysine.</text>
        <dbReference type="EC" id="2.3.2.27"/>
    </reaction>
</comment>
<organism evidence="2 3">
    <name type="scientific">Diacronema lutheri</name>
    <name type="common">Unicellular marine alga</name>
    <name type="synonym">Monochrysis lutheri</name>
    <dbReference type="NCBI Taxonomy" id="2081491"/>
    <lineage>
        <taxon>Eukaryota</taxon>
        <taxon>Haptista</taxon>
        <taxon>Haptophyta</taxon>
        <taxon>Pavlovophyceae</taxon>
        <taxon>Pavlovales</taxon>
        <taxon>Pavlovaceae</taxon>
        <taxon>Diacronema</taxon>
    </lineage>
</organism>
<keyword evidence="1" id="KW-0227">DNA damage</keyword>
<dbReference type="EC" id="2.3.2.27" evidence="1"/>
<proteinExistence type="inferred from homology"/>
<dbReference type="InterPro" id="IPR011513">
    <property type="entry name" value="Nse1"/>
</dbReference>
<dbReference type="PANTHER" id="PTHR20973">
    <property type="entry name" value="NON-SMC ELEMENT 1-RELATED"/>
    <property type="match status" value="1"/>
</dbReference>